<proteinExistence type="predicted"/>
<dbReference type="PROSITE" id="PS50118">
    <property type="entry name" value="HMG_BOX_2"/>
    <property type="match status" value="6"/>
</dbReference>
<dbReference type="PANTHER" id="PTHR48112">
    <property type="entry name" value="HIGH MOBILITY GROUP PROTEIN DSP1"/>
    <property type="match status" value="1"/>
</dbReference>
<protein>
    <submittedName>
        <fullName evidence="4">Uncharacterized protein</fullName>
    </submittedName>
</protein>
<dbReference type="Gene3D" id="1.10.30.10">
    <property type="entry name" value="High mobility group box domain"/>
    <property type="match status" value="6"/>
</dbReference>
<dbReference type="InterPro" id="IPR036910">
    <property type="entry name" value="HMG_box_dom_sf"/>
</dbReference>
<feature type="compositionally biased region" description="Basic residues" evidence="3">
    <location>
        <begin position="865"/>
        <end position="874"/>
    </location>
</feature>
<evidence type="ECO:0000313" key="4">
    <source>
        <dbReference type="EMBL" id="CAD7231286.1"/>
    </source>
</evidence>
<dbReference type="CDD" id="cd00084">
    <property type="entry name" value="HMG-box_SF"/>
    <property type="match status" value="1"/>
</dbReference>
<name>A0A7R8WMB7_9CRUS</name>
<evidence type="ECO:0000256" key="3">
    <source>
        <dbReference type="SAM" id="MobiDB-lite"/>
    </source>
</evidence>
<feature type="region of interest" description="Disordered" evidence="3">
    <location>
        <begin position="865"/>
        <end position="896"/>
    </location>
</feature>
<dbReference type="InterPro" id="IPR009071">
    <property type="entry name" value="HMG_box_dom"/>
</dbReference>
<evidence type="ECO:0000256" key="1">
    <source>
        <dbReference type="ARBA" id="ARBA00023125"/>
    </source>
</evidence>
<sequence length="896" mass="101129">MLSPTVKPGAELRSGKMIGWPDITAPARGVKSELTTGKVNKWDVTEPSTSRCSQQTTELTEAGEVSQKMSLILGRYALASQSSPSSVASTLGLPERPRRPLTAFILFSNEYRRKVMQRDPSLKVPEISKELSKIWKTLDSSMKAPFEAKADQEKRRYEAELFFFYEKIGVENKEKLKEVEKNLRKKKAEAKKAKMRKDSSVQEGKPKMPTKRFVRFIHASGRKVSLETIKICAQEWRSASETTKQPFVRAYEEEMEKYRADLTTWETRMLMEGKSDLQASFGLFSSSSGSGASSVTSKSSAPSVAATLGLPERPKRPLTAYILFANEYRNKVLQRNPTLKTTEVAKQLGSMWKTLESSSKATFEAKAAQEKRRYDNELSAFIQRIGPANKQKLEAAERKLREIKLKSKKEKARREQMEKEGKPKLPKGPFFRFIEASGRKPGVETVKVCAQEWRSLSESAKQPFVQAYEADKKKYLSDLANWETKMLKEGKADLVRVSSRPKPAPKPRTRKVVKKTVKKVAKKKAAKKVAKKKAAKKIVAKKVVKKAPAKKAVAKKVPSKKCDTRSTPVLFFYFPTIFYLSSKWKERPRTMAILKALILSRGALFPRTRFQEGLFISLSKQASFGFFSSSSGSGASSVSSKSSAPSVAATLGLPERPKRPLAAYILFSNEYRNKVLQRNPTLKMTEITKKLANMWKTLDSSSKATFEAKAAQEKRRYDNELSAFMQRIGPANKQKLEAAERKLREIKLKSKKEKARREQMEKEGKPKLPKGPFFRFIEASGRKPGVETVKVCAQEWRSLSESAKHQFMRAYEADKKKYLSDLANWEAKMLKEGKADLVRVSSRPKPAPKPRARKVVKKAVKKVAKKKAVKKVAKKKSEKDCSKKSGEKGASEESRC</sequence>
<dbReference type="EMBL" id="OB663356">
    <property type="protein sequence ID" value="CAD7231286.1"/>
    <property type="molecule type" value="Genomic_DNA"/>
</dbReference>
<keyword evidence="2" id="KW-0175">Coiled coil</keyword>
<feature type="compositionally biased region" description="Basic residues" evidence="3">
    <location>
        <begin position="846"/>
        <end position="860"/>
    </location>
</feature>
<feature type="region of interest" description="Disordered" evidence="3">
    <location>
        <begin position="841"/>
        <end position="860"/>
    </location>
</feature>
<feature type="compositionally biased region" description="Basic and acidic residues" evidence="3">
    <location>
        <begin position="190"/>
        <end position="206"/>
    </location>
</feature>
<dbReference type="Pfam" id="PF00505">
    <property type="entry name" value="HMG_box"/>
    <property type="match status" value="4"/>
</dbReference>
<evidence type="ECO:0000256" key="2">
    <source>
        <dbReference type="SAM" id="Coils"/>
    </source>
</evidence>
<accession>A0A7R8WMB7</accession>
<organism evidence="4">
    <name type="scientific">Cyprideis torosa</name>
    <dbReference type="NCBI Taxonomy" id="163714"/>
    <lineage>
        <taxon>Eukaryota</taxon>
        <taxon>Metazoa</taxon>
        <taxon>Ecdysozoa</taxon>
        <taxon>Arthropoda</taxon>
        <taxon>Crustacea</taxon>
        <taxon>Oligostraca</taxon>
        <taxon>Ostracoda</taxon>
        <taxon>Podocopa</taxon>
        <taxon>Podocopida</taxon>
        <taxon>Cytherocopina</taxon>
        <taxon>Cytheroidea</taxon>
        <taxon>Cytherideidae</taxon>
        <taxon>Cyprideis</taxon>
    </lineage>
</organism>
<dbReference type="InterPro" id="IPR050342">
    <property type="entry name" value="HMGB"/>
</dbReference>
<feature type="compositionally biased region" description="Basic and acidic residues" evidence="3">
    <location>
        <begin position="875"/>
        <end position="896"/>
    </location>
</feature>
<reference evidence="4" key="1">
    <citation type="submission" date="2020-11" db="EMBL/GenBank/DDBJ databases">
        <authorList>
            <person name="Tran Van P."/>
        </authorList>
    </citation>
    <scope>NUCLEOTIDE SEQUENCE</scope>
</reference>
<dbReference type="AlphaFoldDB" id="A0A7R8WMB7"/>
<feature type="region of interest" description="Disordered" evidence="3">
    <location>
        <begin position="187"/>
        <end position="206"/>
    </location>
</feature>
<feature type="coiled-coil region" evidence="2">
    <location>
        <begin position="393"/>
        <end position="420"/>
    </location>
</feature>
<feature type="coiled-coil region" evidence="2">
    <location>
        <begin position="736"/>
        <end position="763"/>
    </location>
</feature>
<dbReference type="SMART" id="SM00398">
    <property type="entry name" value="HMG"/>
    <property type="match status" value="6"/>
</dbReference>
<gene>
    <name evidence="4" type="ORF">CTOB1V02_LOCUS9135</name>
</gene>
<dbReference type="SUPFAM" id="SSF47095">
    <property type="entry name" value="HMG-box"/>
    <property type="match status" value="6"/>
</dbReference>
<dbReference type="GO" id="GO:0005634">
    <property type="term" value="C:nucleus"/>
    <property type="evidence" value="ECO:0007669"/>
    <property type="project" value="UniProtKB-UniRule"/>
</dbReference>
<dbReference type="GO" id="GO:0003677">
    <property type="term" value="F:DNA binding"/>
    <property type="evidence" value="ECO:0007669"/>
    <property type="project" value="UniProtKB-UniRule"/>
</dbReference>
<dbReference type="OrthoDB" id="5550281at2759"/>
<keyword evidence="1" id="KW-0238">DNA-binding</keyword>